<dbReference type="InterPro" id="IPR001128">
    <property type="entry name" value="Cyt_P450"/>
</dbReference>
<dbReference type="PRINTS" id="PR00463">
    <property type="entry name" value="EP450I"/>
</dbReference>
<dbReference type="SUPFAM" id="SSF48264">
    <property type="entry name" value="Cytochrome P450"/>
    <property type="match status" value="1"/>
</dbReference>
<protein>
    <recommendedName>
        <fullName evidence="8">Cytochrome P450</fullName>
    </recommendedName>
</protein>
<dbReference type="GO" id="GO:0004497">
    <property type="term" value="F:monooxygenase activity"/>
    <property type="evidence" value="ECO:0007669"/>
    <property type="project" value="UniProtKB-KW"/>
</dbReference>
<evidence type="ECO:0000313" key="6">
    <source>
        <dbReference type="EMBL" id="KAF0722706.1"/>
    </source>
</evidence>
<keyword evidence="3 4" id="KW-0479">Metal-binding</keyword>
<evidence type="ECO:0000256" key="5">
    <source>
        <dbReference type="SAM" id="Phobius"/>
    </source>
</evidence>
<evidence type="ECO:0008006" key="8">
    <source>
        <dbReference type="Google" id="ProtNLM"/>
    </source>
</evidence>
<evidence type="ECO:0000313" key="7">
    <source>
        <dbReference type="Proteomes" id="UP000481153"/>
    </source>
</evidence>
<dbReference type="Pfam" id="PF00067">
    <property type="entry name" value="p450"/>
    <property type="match status" value="1"/>
</dbReference>
<comment type="caution">
    <text evidence="6">The sequence shown here is derived from an EMBL/GenBank/DDBJ whole genome shotgun (WGS) entry which is preliminary data.</text>
</comment>
<dbReference type="Proteomes" id="UP000481153">
    <property type="component" value="Unassembled WGS sequence"/>
</dbReference>
<keyword evidence="4" id="KW-0503">Monooxygenase</keyword>
<reference evidence="6 7" key="1">
    <citation type="submission" date="2019-07" db="EMBL/GenBank/DDBJ databases">
        <title>Genomics analysis of Aphanomyces spp. identifies a new class of oomycete effector associated with host adaptation.</title>
        <authorList>
            <person name="Gaulin E."/>
        </authorList>
    </citation>
    <scope>NUCLEOTIDE SEQUENCE [LARGE SCALE GENOMIC DNA]</scope>
    <source>
        <strain evidence="6 7">ATCC 201684</strain>
    </source>
</reference>
<gene>
    <name evidence="6" type="ORF">Ae201684_018187</name>
</gene>
<keyword evidence="5" id="KW-0812">Transmembrane</keyword>
<evidence type="ECO:0000256" key="3">
    <source>
        <dbReference type="PIRSR" id="PIRSR602401-1"/>
    </source>
</evidence>
<keyword evidence="5" id="KW-0472">Membrane</keyword>
<evidence type="ECO:0000256" key="4">
    <source>
        <dbReference type="RuleBase" id="RU000461"/>
    </source>
</evidence>
<dbReference type="Gene3D" id="1.10.630.10">
    <property type="entry name" value="Cytochrome P450"/>
    <property type="match status" value="1"/>
</dbReference>
<dbReference type="GO" id="GO:0005506">
    <property type="term" value="F:iron ion binding"/>
    <property type="evidence" value="ECO:0007669"/>
    <property type="project" value="InterPro"/>
</dbReference>
<dbReference type="PANTHER" id="PTHR24305:SF166">
    <property type="entry name" value="CYTOCHROME P450 12A4, MITOCHONDRIAL-RELATED"/>
    <property type="match status" value="1"/>
</dbReference>
<keyword evidence="7" id="KW-1185">Reference proteome</keyword>
<feature type="binding site" description="axial binding residue" evidence="3">
    <location>
        <position position="505"/>
    </location>
    <ligand>
        <name>heme</name>
        <dbReference type="ChEBI" id="CHEBI:30413"/>
    </ligand>
    <ligandPart>
        <name>Fe</name>
        <dbReference type="ChEBI" id="CHEBI:18248"/>
    </ligandPart>
</feature>
<organism evidence="6 7">
    <name type="scientific">Aphanomyces euteiches</name>
    <dbReference type="NCBI Taxonomy" id="100861"/>
    <lineage>
        <taxon>Eukaryota</taxon>
        <taxon>Sar</taxon>
        <taxon>Stramenopiles</taxon>
        <taxon>Oomycota</taxon>
        <taxon>Saprolegniomycetes</taxon>
        <taxon>Saprolegniales</taxon>
        <taxon>Verrucalvaceae</taxon>
        <taxon>Aphanomyces</taxon>
    </lineage>
</organism>
<dbReference type="AlphaFoldDB" id="A0A6G0W956"/>
<dbReference type="GO" id="GO:0020037">
    <property type="term" value="F:heme binding"/>
    <property type="evidence" value="ECO:0007669"/>
    <property type="project" value="InterPro"/>
</dbReference>
<comment type="similarity">
    <text evidence="2 4">Belongs to the cytochrome P450 family.</text>
</comment>
<dbReference type="PANTHER" id="PTHR24305">
    <property type="entry name" value="CYTOCHROME P450"/>
    <property type="match status" value="1"/>
</dbReference>
<keyword evidence="3 4" id="KW-0349">Heme</keyword>
<sequence>MQQILTLVVVMSIQDPVGVSGQSPHEQHATWIGKVQFALSMLQVVAVSPAVLVSLGFVTLIGGLLVYLFVIRPALSPLRVIPGPKPSHWIFGSLGEIINTKWSDGKFPEPHLSWVKKFGGIYCYRSILDLRVLITDPEALKHVFTTNGENYPRAKAVRAFLRGLIGGDGLLSTEGKTHTHQRKMLMPHFGFGKIKDFVEVFSTHANELCQELKPLADQPNTSVDLYSYFTKLTLDIIGVSAFGFHFNALSTGSPVVDAMELLMSPPSMFYLVGKNFIPTFRSWPLPRLINEHEAKKMLYQTVDDVIAAKLKSTRDVNRPVDLVDLMLDENAHVEHKVTAEEARTHVMTFILAGHETTSTTLSWVFTLFAQHPQIEAMAREEARAVVAASGTIGWKSLGDLRLITACIQETLRLYPTVAALAPRVADQDDFLPMSDGKQIFVPKGTVIAISTAAMHRNPKYWSQPDVYLPDRFVEGTDAFLADKALRNGQGNTYFYMPFSAGAKNCIGMRFAMAELQVVVANLLLHYSFRLTDQAIVHPKMTGVSIKPVNLDMTIHSVA</sequence>
<accession>A0A6G0W956</accession>
<dbReference type="InterPro" id="IPR002401">
    <property type="entry name" value="Cyt_P450_E_grp-I"/>
</dbReference>
<keyword evidence="4" id="KW-0560">Oxidoreductase</keyword>
<dbReference type="PRINTS" id="PR00385">
    <property type="entry name" value="P450"/>
</dbReference>
<dbReference type="InterPro" id="IPR050121">
    <property type="entry name" value="Cytochrome_P450_monoxygenase"/>
</dbReference>
<keyword evidence="3 4" id="KW-0408">Iron</keyword>
<comment type="cofactor">
    <cofactor evidence="1 3">
        <name>heme</name>
        <dbReference type="ChEBI" id="CHEBI:30413"/>
    </cofactor>
</comment>
<dbReference type="InterPro" id="IPR036396">
    <property type="entry name" value="Cyt_P450_sf"/>
</dbReference>
<evidence type="ECO:0000256" key="1">
    <source>
        <dbReference type="ARBA" id="ARBA00001971"/>
    </source>
</evidence>
<evidence type="ECO:0000256" key="2">
    <source>
        <dbReference type="ARBA" id="ARBA00010617"/>
    </source>
</evidence>
<dbReference type="PROSITE" id="PS00086">
    <property type="entry name" value="CYTOCHROME_P450"/>
    <property type="match status" value="1"/>
</dbReference>
<dbReference type="GO" id="GO:0016705">
    <property type="term" value="F:oxidoreductase activity, acting on paired donors, with incorporation or reduction of molecular oxygen"/>
    <property type="evidence" value="ECO:0007669"/>
    <property type="project" value="InterPro"/>
</dbReference>
<dbReference type="VEuPathDB" id="FungiDB:AeMF1_015683"/>
<dbReference type="InterPro" id="IPR017972">
    <property type="entry name" value="Cyt_P450_CS"/>
</dbReference>
<dbReference type="EMBL" id="VJMJ01000326">
    <property type="protein sequence ID" value="KAF0722706.1"/>
    <property type="molecule type" value="Genomic_DNA"/>
</dbReference>
<proteinExistence type="inferred from homology"/>
<keyword evidence="5" id="KW-1133">Transmembrane helix</keyword>
<name>A0A6G0W956_9STRA</name>
<feature type="transmembrane region" description="Helical" evidence="5">
    <location>
        <begin position="45"/>
        <end position="70"/>
    </location>
</feature>